<dbReference type="EMBL" id="JAAHBU010000312">
    <property type="protein sequence ID" value="NER65698.1"/>
    <property type="molecule type" value="Genomic_DNA"/>
</dbReference>
<dbReference type="AlphaFoldDB" id="A0A6B3NZN9"/>
<dbReference type="PANTHER" id="PTHR30561">
    <property type="entry name" value="SMR FAMILY PROTON-DEPENDENT DRUG EFFLUX TRANSPORTER SUGE"/>
    <property type="match status" value="1"/>
</dbReference>
<evidence type="ECO:0000256" key="5">
    <source>
        <dbReference type="ARBA" id="ARBA00022475"/>
    </source>
</evidence>
<dbReference type="GO" id="GO:0015220">
    <property type="term" value="F:choline transmembrane transporter activity"/>
    <property type="evidence" value="ECO:0007669"/>
    <property type="project" value="TreeGrafter"/>
</dbReference>
<dbReference type="GO" id="GO:0005886">
    <property type="term" value="C:plasma membrane"/>
    <property type="evidence" value="ECO:0007669"/>
    <property type="project" value="UniProtKB-SubCell"/>
</dbReference>
<evidence type="ECO:0000313" key="14">
    <source>
        <dbReference type="Proteomes" id="UP000480410"/>
    </source>
</evidence>
<evidence type="ECO:0000313" key="15">
    <source>
        <dbReference type="Proteomes" id="UP000482634"/>
    </source>
</evidence>
<gene>
    <name evidence="12" type="ORF">G3435_13505</name>
    <name evidence="13" type="ORF">G3436_19810</name>
</gene>
<dbReference type="SUPFAM" id="SSF103481">
    <property type="entry name" value="Multidrug resistance efflux transporter EmrE"/>
    <property type="match status" value="1"/>
</dbReference>
<protein>
    <recommendedName>
        <fullName evidence="3">Spermidine export protein MdtJ</fullName>
    </recommendedName>
</protein>
<keyword evidence="15" id="KW-1185">Reference proteome</keyword>
<evidence type="ECO:0000313" key="12">
    <source>
        <dbReference type="EMBL" id="NER60730.1"/>
    </source>
</evidence>
<evidence type="ECO:0000256" key="3">
    <source>
        <dbReference type="ARBA" id="ARBA00021112"/>
    </source>
</evidence>
<keyword evidence="4" id="KW-0813">Transport</keyword>
<dbReference type="FunFam" id="1.10.3730.20:FF:000001">
    <property type="entry name" value="Quaternary ammonium compound resistance transporter SugE"/>
    <property type="match status" value="1"/>
</dbReference>
<evidence type="ECO:0000256" key="2">
    <source>
        <dbReference type="ARBA" id="ARBA00011358"/>
    </source>
</evidence>
<dbReference type="GO" id="GO:0015199">
    <property type="term" value="F:amino-acid betaine transmembrane transporter activity"/>
    <property type="evidence" value="ECO:0007669"/>
    <property type="project" value="TreeGrafter"/>
</dbReference>
<dbReference type="Pfam" id="PF00893">
    <property type="entry name" value="Multi_Drug_Res"/>
    <property type="match status" value="1"/>
</dbReference>
<keyword evidence="5" id="KW-1003">Cell membrane</keyword>
<dbReference type="Proteomes" id="UP000482634">
    <property type="component" value="Unassembled WGS sequence"/>
</dbReference>
<keyword evidence="8 11" id="KW-1133">Transmembrane helix</keyword>
<evidence type="ECO:0000256" key="1">
    <source>
        <dbReference type="ARBA" id="ARBA00004429"/>
    </source>
</evidence>
<evidence type="ECO:0000256" key="8">
    <source>
        <dbReference type="ARBA" id="ARBA00022989"/>
    </source>
</evidence>
<sequence length="119" mass="12655">MRSWIYLFIAIVAEVIGTTSMKFAATQSPLLGHALMYSMIGLSYGFLALAVKRVPLGVAYALWEGIGIVLITLVSITWLGESIGLLKALGLGVMIAGILLIKSGTRSARRETTGEALPC</sequence>
<dbReference type="Proteomes" id="UP000480410">
    <property type="component" value="Unassembled WGS sequence"/>
</dbReference>
<evidence type="ECO:0000313" key="13">
    <source>
        <dbReference type="EMBL" id="NER65698.1"/>
    </source>
</evidence>
<evidence type="ECO:0000256" key="10">
    <source>
        <dbReference type="RuleBase" id="RU003942"/>
    </source>
</evidence>
<dbReference type="InterPro" id="IPR037185">
    <property type="entry name" value="EmrE-like"/>
</dbReference>
<accession>A0A6B3NZN9</accession>
<dbReference type="GO" id="GO:1903711">
    <property type="term" value="P:spermidine transmembrane transport"/>
    <property type="evidence" value="ECO:0007669"/>
    <property type="project" value="TreeGrafter"/>
</dbReference>
<name>A0A6B3NZN9_9PSED</name>
<evidence type="ECO:0000256" key="11">
    <source>
        <dbReference type="SAM" id="Phobius"/>
    </source>
</evidence>
<accession>A0A6M0D3Z1</accession>
<dbReference type="RefSeq" id="WP_163948433.1">
    <property type="nucleotide sequence ID" value="NZ_JAAHBU010000312.1"/>
</dbReference>
<proteinExistence type="inferred from homology"/>
<feature type="transmembrane region" description="Helical" evidence="11">
    <location>
        <begin position="5"/>
        <end position="24"/>
    </location>
</feature>
<comment type="caution">
    <text evidence="13">The sequence shown here is derived from an EMBL/GenBank/DDBJ whole genome shotgun (WGS) entry which is preliminary data.</text>
</comment>
<comment type="subunit">
    <text evidence="2">Forms a complex with MdtI.</text>
</comment>
<dbReference type="GO" id="GO:0031460">
    <property type="term" value="P:glycine betaine transport"/>
    <property type="evidence" value="ECO:0007669"/>
    <property type="project" value="TreeGrafter"/>
</dbReference>
<evidence type="ECO:0000256" key="9">
    <source>
        <dbReference type="ARBA" id="ARBA00023136"/>
    </source>
</evidence>
<dbReference type="Gene3D" id="1.10.3730.20">
    <property type="match status" value="1"/>
</dbReference>
<evidence type="ECO:0000256" key="6">
    <source>
        <dbReference type="ARBA" id="ARBA00022519"/>
    </source>
</evidence>
<keyword evidence="7 10" id="KW-0812">Transmembrane</keyword>
<organism evidence="13 15">
    <name type="scientific">Pseudomonas brassicae</name>
    <dbReference type="NCBI Taxonomy" id="2708063"/>
    <lineage>
        <taxon>Bacteria</taxon>
        <taxon>Pseudomonadati</taxon>
        <taxon>Pseudomonadota</taxon>
        <taxon>Gammaproteobacteria</taxon>
        <taxon>Pseudomonadales</taxon>
        <taxon>Pseudomonadaceae</taxon>
        <taxon>Pseudomonas</taxon>
    </lineage>
</organism>
<dbReference type="GO" id="GO:0015297">
    <property type="term" value="F:antiporter activity"/>
    <property type="evidence" value="ECO:0007669"/>
    <property type="project" value="TreeGrafter"/>
</dbReference>
<dbReference type="InterPro" id="IPR000390">
    <property type="entry name" value="Small_drug/metabolite_transptr"/>
</dbReference>
<dbReference type="GO" id="GO:1990961">
    <property type="term" value="P:xenobiotic detoxification by transmembrane export across the plasma membrane"/>
    <property type="evidence" value="ECO:0007669"/>
    <property type="project" value="UniProtKB-ARBA"/>
</dbReference>
<feature type="transmembrane region" description="Helical" evidence="11">
    <location>
        <begin position="30"/>
        <end position="51"/>
    </location>
</feature>
<dbReference type="EMBL" id="JAAHBV010000279">
    <property type="protein sequence ID" value="NER60730.1"/>
    <property type="molecule type" value="Genomic_DNA"/>
</dbReference>
<comment type="subcellular location">
    <subcellularLocation>
        <location evidence="1">Cell inner membrane</location>
        <topology evidence="1">Multi-pass membrane protein</topology>
    </subcellularLocation>
    <subcellularLocation>
        <location evidence="10">Cell membrane</location>
        <topology evidence="10">Multi-pass membrane protein</topology>
    </subcellularLocation>
</comment>
<dbReference type="InterPro" id="IPR045324">
    <property type="entry name" value="Small_multidrug_res"/>
</dbReference>
<reference evidence="14 15" key="1">
    <citation type="submission" date="2020-02" db="EMBL/GenBank/DDBJ databases">
        <title>Broccoli isolated Pseudomonas sp.</title>
        <authorList>
            <person name="Fujikawa T."/>
            <person name="Sawada H."/>
        </authorList>
    </citation>
    <scope>NUCLEOTIDE SEQUENCE [LARGE SCALE GENOMIC DNA]</scope>
    <source>
        <strain evidence="13 15">MAFF212427</strain>
        <strain evidence="12 14">MAFF212428</strain>
    </source>
</reference>
<feature type="transmembrane region" description="Helical" evidence="11">
    <location>
        <begin position="84"/>
        <end position="101"/>
    </location>
</feature>
<keyword evidence="9 11" id="KW-0472">Membrane</keyword>
<dbReference type="PANTHER" id="PTHR30561:SF2">
    <property type="entry name" value="SPERMIDINE EXPORT PROTEIN MDTJ"/>
    <property type="match status" value="1"/>
</dbReference>
<feature type="transmembrane region" description="Helical" evidence="11">
    <location>
        <begin position="58"/>
        <end position="78"/>
    </location>
</feature>
<keyword evidence="6" id="KW-0997">Cell inner membrane</keyword>
<comment type="similarity">
    <text evidence="10">Belongs to the drug/metabolite transporter (DMT) superfamily. Small multidrug resistance (SMR) (TC 2.A.7.1) family.</text>
</comment>
<evidence type="ECO:0000256" key="7">
    <source>
        <dbReference type="ARBA" id="ARBA00022692"/>
    </source>
</evidence>
<evidence type="ECO:0000256" key="4">
    <source>
        <dbReference type="ARBA" id="ARBA00022448"/>
    </source>
</evidence>